<proteinExistence type="predicted"/>
<comment type="caution">
    <text evidence="2">The sequence shown here is derived from an EMBL/GenBank/DDBJ whole genome shotgun (WGS) entry which is preliminary data.</text>
</comment>
<organism evidence="2">
    <name type="scientific">Medicago truncatula</name>
    <name type="common">Barrel medic</name>
    <name type="synonym">Medicago tribuloides</name>
    <dbReference type="NCBI Taxonomy" id="3880"/>
    <lineage>
        <taxon>Eukaryota</taxon>
        <taxon>Viridiplantae</taxon>
        <taxon>Streptophyta</taxon>
        <taxon>Embryophyta</taxon>
        <taxon>Tracheophyta</taxon>
        <taxon>Spermatophyta</taxon>
        <taxon>Magnoliopsida</taxon>
        <taxon>eudicotyledons</taxon>
        <taxon>Gunneridae</taxon>
        <taxon>Pentapetalae</taxon>
        <taxon>rosids</taxon>
        <taxon>fabids</taxon>
        <taxon>Fabales</taxon>
        <taxon>Fabaceae</taxon>
        <taxon>Papilionoideae</taxon>
        <taxon>50 kb inversion clade</taxon>
        <taxon>NPAAA clade</taxon>
        <taxon>Hologalegina</taxon>
        <taxon>IRL clade</taxon>
        <taxon>Trifolieae</taxon>
        <taxon>Medicago</taxon>
    </lineage>
</organism>
<name>A0A396JM55_MEDTR</name>
<dbReference type="Gramene" id="rna1808">
    <property type="protein sequence ID" value="RHN78274.1"/>
    <property type="gene ID" value="gene1808"/>
</dbReference>
<feature type="domain" description="Disease resistance protein At4g27190-like leucine-rich repeats" evidence="1">
    <location>
        <begin position="107"/>
        <end position="191"/>
    </location>
</feature>
<reference evidence="2" key="1">
    <citation type="journal article" date="2018" name="Nat. Plants">
        <title>Whole-genome landscape of Medicago truncatula symbiotic genes.</title>
        <authorList>
            <person name="Pecrix Y."/>
            <person name="Gamas P."/>
            <person name="Carrere S."/>
        </authorList>
    </citation>
    <scope>NUCLEOTIDE SEQUENCE</scope>
    <source>
        <tissue evidence="2">Leaves</tissue>
    </source>
</reference>
<evidence type="ECO:0000259" key="1">
    <source>
        <dbReference type="Pfam" id="PF23247"/>
    </source>
</evidence>
<dbReference type="InterPro" id="IPR057135">
    <property type="entry name" value="At4g27190-like_LRR"/>
</dbReference>
<evidence type="ECO:0000313" key="2">
    <source>
        <dbReference type="EMBL" id="RHN78274.1"/>
    </source>
</evidence>
<dbReference type="EMBL" id="PSQE01000001">
    <property type="protein sequence ID" value="RHN78274.1"/>
    <property type="molecule type" value="Genomic_DNA"/>
</dbReference>
<protein>
    <recommendedName>
        <fullName evidence="1">Disease resistance protein At4g27190-like leucine-rich repeats domain-containing protein</fullName>
    </recommendedName>
</protein>
<dbReference type="AlphaFoldDB" id="A0A396JM55"/>
<gene>
    <name evidence="2" type="ORF">MtrunA17_Chr1g0163691</name>
</gene>
<accession>A0A396JM55</accession>
<dbReference type="Pfam" id="PF23247">
    <property type="entry name" value="LRR_RPS2"/>
    <property type="match status" value="1"/>
</dbReference>
<dbReference type="Proteomes" id="UP000265566">
    <property type="component" value="Chromosome 1"/>
</dbReference>
<sequence length="194" mass="22767">MEEARSMEINFNFPQLKIMVLCLLTNLKSFYQGKNTLECPSLKTLNLYRCEALKMFSFNNSDLQQPYSVDENKDMVFEQALFCIEKLSPNLEELVVNGTDMLGILNGYCQENIFHKVKLLRLQCFDETPTIFLNDFHTIFLSLETFQVRNSSFATLFPTKGTTDHLSMQLSKQIRKLWLFELEKLKHVWQDVLK</sequence>